<gene>
    <name evidence="5" type="ORF">VSX58_02075</name>
</gene>
<feature type="domain" description="HTH araC/xylS-type" evidence="4">
    <location>
        <begin position="167"/>
        <end position="264"/>
    </location>
</feature>
<evidence type="ECO:0000256" key="2">
    <source>
        <dbReference type="ARBA" id="ARBA00023125"/>
    </source>
</evidence>
<keyword evidence="3" id="KW-0804">Transcription</keyword>
<sequence>MQAEDDDVSRLSLQTICSRQAHELHRVKLLMPALCRVNSGKKRVQWGEHGETADRTQLILFPAGYDLHLANYPDNGRYLSQILYIPQSLIHRFRQHYPTPLARDKKPSFCLALDHELLYCWRQLTEAFEKKLSRPLLEHVTLGMLLMLQNRGAAEILLTQRDNSLVNRCQRLLMLDPSTPWTATLVAAHLHMATSTFHRRLAAEGGSFQEILDDVRLGNALTALQTTQKSVGQIAIENGYQCPSRFTARFQKRFQITPRALRQAIKSAGVVDDGRD</sequence>
<dbReference type="Pfam" id="PF12833">
    <property type="entry name" value="HTH_18"/>
    <property type="match status" value="1"/>
</dbReference>
<comment type="caution">
    <text evidence="5">The sequence shown here is derived from an EMBL/GenBank/DDBJ whole genome shotgun (WGS) entry which is preliminary data.</text>
</comment>
<dbReference type="InterPro" id="IPR018060">
    <property type="entry name" value="HTH_AraC"/>
</dbReference>
<reference evidence="5 6" key="1">
    <citation type="journal article" date="2017" name="Int. J. Syst. Evol. Microbiol.">
        <title>Brenneria populi subsp. brevivirga subsp. nov. isolated from symptomatic bark of Populus x euramericana canker, and description of Brenneria populi subsp. populi subsp. nov.</title>
        <authorList>
            <person name="Zheng M.H."/>
            <person name="Piao C.G."/>
            <person name="Xue H."/>
            <person name="Guo M.W."/>
            <person name="Li Y."/>
        </authorList>
    </citation>
    <scope>NUCLEOTIDE SEQUENCE [LARGE SCALE GENOMIC DNA]</scope>
    <source>
        <strain evidence="5 6">D9-5</strain>
    </source>
</reference>
<dbReference type="EMBL" id="JAYWTM010000001">
    <property type="protein sequence ID" value="MEC5341400.1"/>
    <property type="molecule type" value="Genomic_DNA"/>
</dbReference>
<accession>A0ABU6JL47</accession>
<dbReference type="Gene3D" id="1.10.10.60">
    <property type="entry name" value="Homeodomain-like"/>
    <property type="match status" value="1"/>
</dbReference>
<organism evidence="5 6">
    <name type="scientific">Brenneria populi</name>
    <dbReference type="NCBI Taxonomy" id="1505588"/>
    <lineage>
        <taxon>Bacteria</taxon>
        <taxon>Pseudomonadati</taxon>
        <taxon>Pseudomonadota</taxon>
        <taxon>Gammaproteobacteria</taxon>
        <taxon>Enterobacterales</taxon>
        <taxon>Pectobacteriaceae</taxon>
        <taxon>Brenneria</taxon>
    </lineage>
</organism>
<dbReference type="InterPro" id="IPR018062">
    <property type="entry name" value="HTH_AraC-typ_CS"/>
</dbReference>
<dbReference type="InterPro" id="IPR009057">
    <property type="entry name" value="Homeodomain-like_sf"/>
</dbReference>
<proteinExistence type="predicted"/>
<keyword evidence="1" id="KW-0805">Transcription regulation</keyword>
<name>A0ABU6JL47_9GAMM</name>
<dbReference type="SUPFAM" id="SSF46689">
    <property type="entry name" value="Homeodomain-like"/>
    <property type="match status" value="1"/>
</dbReference>
<keyword evidence="6" id="KW-1185">Reference proteome</keyword>
<dbReference type="PROSITE" id="PS01124">
    <property type="entry name" value="HTH_ARAC_FAMILY_2"/>
    <property type="match status" value="1"/>
</dbReference>
<dbReference type="SMART" id="SM00342">
    <property type="entry name" value="HTH_ARAC"/>
    <property type="match status" value="1"/>
</dbReference>
<dbReference type="Proteomes" id="UP001309705">
    <property type="component" value="Unassembled WGS sequence"/>
</dbReference>
<evidence type="ECO:0000259" key="4">
    <source>
        <dbReference type="PROSITE" id="PS01124"/>
    </source>
</evidence>
<keyword evidence="2" id="KW-0238">DNA-binding</keyword>
<dbReference type="PANTHER" id="PTHR47894">
    <property type="entry name" value="HTH-TYPE TRANSCRIPTIONAL REGULATOR GADX"/>
    <property type="match status" value="1"/>
</dbReference>
<dbReference type="RefSeq" id="WP_327616589.1">
    <property type="nucleotide sequence ID" value="NZ_JAYWTM010000001.1"/>
</dbReference>
<evidence type="ECO:0000256" key="1">
    <source>
        <dbReference type="ARBA" id="ARBA00023015"/>
    </source>
</evidence>
<protein>
    <submittedName>
        <fullName evidence="5">Helix-turn-helix transcriptional regulator</fullName>
    </submittedName>
</protein>
<dbReference type="PANTHER" id="PTHR47894:SF4">
    <property type="entry name" value="HTH-TYPE TRANSCRIPTIONAL REGULATOR GADX"/>
    <property type="match status" value="1"/>
</dbReference>
<evidence type="ECO:0000256" key="3">
    <source>
        <dbReference type="ARBA" id="ARBA00023163"/>
    </source>
</evidence>
<evidence type="ECO:0000313" key="6">
    <source>
        <dbReference type="Proteomes" id="UP001309705"/>
    </source>
</evidence>
<dbReference type="PROSITE" id="PS00041">
    <property type="entry name" value="HTH_ARAC_FAMILY_1"/>
    <property type="match status" value="1"/>
</dbReference>
<evidence type="ECO:0000313" key="5">
    <source>
        <dbReference type="EMBL" id="MEC5341400.1"/>
    </source>
</evidence>